<protein>
    <submittedName>
        <fullName evidence="2">Uncharacterized protein</fullName>
    </submittedName>
</protein>
<accession>A0A1D7SZB7</accession>
<dbReference type="Proteomes" id="UP000222490">
    <property type="component" value="Segment"/>
</dbReference>
<evidence type="ECO:0000313" key="2">
    <source>
        <dbReference type="EMBL" id="AOO19071.1"/>
    </source>
</evidence>
<evidence type="ECO:0000313" key="3">
    <source>
        <dbReference type="Proteomes" id="UP000222490"/>
    </source>
</evidence>
<gene>
    <name evidence="2" type="ORF">W1240910_151</name>
</gene>
<feature type="region of interest" description="Disordered" evidence="1">
    <location>
        <begin position="103"/>
        <end position="133"/>
    </location>
</feature>
<sequence length="268" mass="28945">MEIPNISIPNSSINIADIRDVNINMMPDWMTNPPQAIPIYPPVTSQVGIPIVNIPGCVESHRDSSENQTLKDEDSDGVRVYCDAGTPSFNPIDYDPRRLKITTESSPPLPVIPNTPEAPETPATPTPPKTDAAKVECPSRAQELKNPVGKIIEGNKKITGYETVGKECLPVFETLNITDQIVQNIPSAGMITVTASIAVVATTSALLAKPLADLLLKVVKPVTKKVVKKIAALRGKKPPVLSESERKAAQRDRNRAIKVLRSALKPKG</sequence>
<reference evidence="2 3" key="1">
    <citation type="journal article" date="2016" name="Environ. Microbiol.">
        <title>Genomic diversification of marine cyanophages into stable ecotypes.</title>
        <authorList>
            <person name="Marston M.F."/>
            <person name="Martiny J.B."/>
        </authorList>
    </citation>
    <scope>NUCLEOTIDE SEQUENCE [LARGE SCALE GENOMIC DNA]</scope>
    <source>
        <strain evidence="2">W1_24_0910</strain>
    </source>
</reference>
<dbReference type="EMBL" id="KX349325">
    <property type="protein sequence ID" value="AOO19071.1"/>
    <property type="molecule type" value="Genomic_DNA"/>
</dbReference>
<organism evidence="2 3">
    <name type="scientific">Cyanophage S-RIM12</name>
    <dbReference type="NCBI Taxonomy" id="1278402"/>
    <lineage>
        <taxon>Viruses</taxon>
        <taxon>Duplodnaviria</taxon>
        <taxon>Heunggongvirae</taxon>
        <taxon>Uroviricota</taxon>
        <taxon>Caudoviricetes</taxon>
        <taxon>Pantevenvirales</taxon>
        <taxon>Kyanoviridae</taxon>
        <taxon>Brizovirus</taxon>
        <taxon>Brizovirus syn33</taxon>
    </lineage>
</organism>
<name>A0A1D7SZB7_9CAUD</name>
<evidence type="ECO:0000256" key="1">
    <source>
        <dbReference type="SAM" id="MobiDB-lite"/>
    </source>
</evidence>
<proteinExistence type="predicted"/>